<protein>
    <submittedName>
        <fullName evidence="1">Uncharacterized protein</fullName>
    </submittedName>
</protein>
<keyword evidence="2" id="KW-1185">Reference proteome</keyword>
<name>A0ABS8SSE9_DATST</name>
<comment type="caution">
    <text evidence="1">The sequence shown here is derived from an EMBL/GenBank/DDBJ whole genome shotgun (WGS) entry which is preliminary data.</text>
</comment>
<evidence type="ECO:0000313" key="2">
    <source>
        <dbReference type="Proteomes" id="UP000823775"/>
    </source>
</evidence>
<evidence type="ECO:0000313" key="1">
    <source>
        <dbReference type="EMBL" id="MCD7461745.1"/>
    </source>
</evidence>
<dbReference type="Proteomes" id="UP000823775">
    <property type="component" value="Unassembled WGS sequence"/>
</dbReference>
<gene>
    <name evidence="1" type="ORF">HAX54_047020</name>
</gene>
<proteinExistence type="predicted"/>
<dbReference type="EMBL" id="JACEIK010000751">
    <property type="protein sequence ID" value="MCD7461745.1"/>
    <property type="molecule type" value="Genomic_DNA"/>
</dbReference>
<accession>A0ABS8SSE9</accession>
<reference evidence="1 2" key="1">
    <citation type="journal article" date="2021" name="BMC Genomics">
        <title>Datura genome reveals duplications of psychoactive alkaloid biosynthetic genes and high mutation rate following tissue culture.</title>
        <authorList>
            <person name="Rajewski A."/>
            <person name="Carter-House D."/>
            <person name="Stajich J."/>
            <person name="Litt A."/>
        </authorList>
    </citation>
    <scope>NUCLEOTIDE SEQUENCE [LARGE SCALE GENOMIC DNA]</scope>
    <source>
        <strain evidence="1">AR-01</strain>
    </source>
</reference>
<organism evidence="1 2">
    <name type="scientific">Datura stramonium</name>
    <name type="common">Jimsonweed</name>
    <name type="synonym">Common thornapple</name>
    <dbReference type="NCBI Taxonomy" id="4076"/>
    <lineage>
        <taxon>Eukaryota</taxon>
        <taxon>Viridiplantae</taxon>
        <taxon>Streptophyta</taxon>
        <taxon>Embryophyta</taxon>
        <taxon>Tracheophyta</taxon>
        <taxon>Spermatophyta</taxon>
        <taxon>Magnoliopsida</taxon>
        <taxon>eudicotyledons</taxon>
        <taxon>Gunneridae</taxon>
        <taxon>Pentapetalae</taxon>
        <taxon>asterids</taxon>
        <taxon>lamiids</taxon>
        <taxon>Solanales</taxon>
        <taxon>Solanaceae</taxon>
        <taxon>Solanoideae</taxon>
        <taxon>Datureae</taxon>
        <taxon>Datura</taxon>
    </lineage>
</organism>
<sequence length="135" mass="14884">MSNIDPPSLPSNECHRIAYILFGMARMEENYISSRRSGTSMEKLNLRAKGVITLDTKTDKVAPSLKRPKAKDIPSMIQQAIMKAMQLARDNFKGHCATFEVLESDVISLRKDVTILMGPLPASKLNPPEPAAVTS</sequence>